<keyword evidence="5 10" id="KW-0547">Nucleotide-binding</keyword>
<evidence type="ECO:0000313" key="13">
    <source>
        <dbReference type="EMBL" id="KAG6514382.1"/>
    </source>
</evidence>
<dbReference type="Gene3D" id="3.30.200.20">
    <property type="entry name" value="Phosphorylase Kinase, domain 1"/>
    <property type="match status" value="1"/>
</dbReference>
<dbReference type="InterPro" id="IPR011009">
    <property type="entry name" value="Kinase-like_dom_sf"/>
</dbReference>
<dbReference type="GO" id="GO:0005524">
    <property type="term" value="F:ATP binding"/>
    <property type="evidence" value="ECO:0007669"/>
    <property type="project" value="UniProtKB-UniRule"/>
</dbReference>
<dbReference type="InterPro" id="IPR000719">
    <property type="entry name" value="Prot_kinase_dom"/>
</dbReference>
<evidence type="ECO:0000256" key="5">
    <source>
        <dbReference type="ARBA" id="ARBA00022741"/>
    </source>
</evidence>
<comment type="catalytic activity">
    <reaction evidence="8">
        <text>L-threonyl-[protein] + ATP = O-phospho-L-threonyl-[protein] + ADP + H(+)</text>
        <dbReference type="Rhea" id="RHEA:46608"/>
        <dbReference type="Rhea" id="RHEA-COMP:11060"/>
        <dbReference type="Rhea" id="RHEA-COMP:11605"/>
        <dbReference type="ChEBI" id="CHEBI:15378"/>
        <dbReference type="ChEBI" id="CHEBI:30013"/>
        <dbReference type="ChEBI" id="CHEBI:30616"/>
        <dbReference type="ChEBI" id="CHEBI:61977"/>
        <dbReference type="ChEBI" id="CHEBI:456216"/>
        <dbReference type="EC" id="2.7.11.1"/>
    </reaction>
</comment>
<dbReference type="InterPro" id="IPR017441">
    <property type="entry name" value="Protein_kinase_ATP_BS"/>
</dbReference>
<evidence type="ECO:0000313" key="14">
    <source>
        <dbReference type="Proteomes" id="UP000734854"/>
    </source>
</evidence>
<dbReference type="InterPro" id="IPR008271">
    <property type="entry name" value="Ser/Thr_kinase_AS"/>
</dbReference>
<evidence type="ECO:0000256" key="9">
    <source>
        <dbReference type="ARBA" id="ARBA00048679"/>
    </source>
</evidence>
<dbReference type="PROSITE" id="PS00108">
    <property type="entry name" value="PROTEIN_KINASE_ST"/>
    <property type="match status" value="1"/>
</dbReference>
<keyword evidence="7 10" id="KW-0067">ATP-binding</keyword>
<comment type="catalytic activity">
    <reaction evidence="9">
        <text>L-seryl-[protein] + ATP = O-phospho-L-seryl-[protein] + ADP + H(+)</text>
        <dbReference type="Rhea" id="RHEA:17989"/>
        <dbReference type="Rhea" id="RHEA-COMP:9863"/>
        <dbReference type="Rhea" id="RHEA-COMP:11604"/>
        <dbReference type="ChEBI" id="CHEBI:15378"/>
        <dbReference type="ChEBI" id="CHEBI:29999"/>
        <dbReference type="ChEBI" id="CHEBI:30616"/>
        <dbReference type="ChEBI" id="CHEBI:83421"/>
        <dbReference type="ChEBI" id="CHEBI:456216"/>
        <dbReference type="EC" id="2.7.11.1"/>
    </reaction>
</comment>
<protein>
    <recommendedName>
        <fullName evidence="2">non-specific serine/threonine protein kinase</fullName>
        <ecNumber evidence="2">2.7.11.1</ecNumber>
    </recommendedName>
</protein>
<sequence length="800" mass="89321">MNNTNREADEFTDTYDLSREEYIKLESSSMGGFFNTPPEWVSLARLLSLSLRDPPRAPVVYLVVILLARPRLSRRDPPRAPRLSLAAILLTRLRLSRRVPIWRLHQIPVRSQQDSDAIVAGIQRWADPLATETSSQLGGGQAAAAGIYAAIPDGFTPWPIVWVCPGDRRPSAVDRWPAAGRGRVGGGGRCAGGRPRGWHDGRLARLAHERWFRQREERRGLGEDIKYFSRVVNVVQRTLVEAWGLIYETLIDPRVFFSTIHKSFTIGKFSPSSNRSLIWYNDYNTTEFPMVDLFPLKSADAAYSKISGILATLGDPFTRIVSPKEYQSSRIGSDGNLQGVGLFINVEPKSGNLVGGQSVIDSGLRENVAAEMENVVALTNIRWLIQIQMDEEVVLDLNQIRAVRVLGRGAMASVFLVSAAPGSRLPTLFALKVFDKQSAVKPHALRRARWELSLLSRLSAAPGDHHHPFLPSLLGSVETPDLLAWAIPFCPGGDLHALRRSLSPSNEEAFSADAIRFYLSEIVTALAHLHSMRVAYRDLKPENVLLRSSGHIMLADFDLSRHLPARSTTHSSLPPPLPSDNHSHAPRRKLTRVFSFGAADDQIKKGRSARVSPASRRRTSSSSISKSREGSGGDDERSFSFVGTEEYVAPEVVRGEGHGFAVDWWALGILAYEMAYGQTPFRGRNRKETLRNILTLPPMFPGRRRTDLTDLIERLVVKDPERRLGFSGGAEEVKAHPFFDGVKWELLPEVARPPFLAPVIDEEEEVERQNCNDVRDYLKELRQRERLVPPSRSSESLEGF</sequence>
<comment type="caution">
    <text evidence="13">The sequence shown here is derived from an EMBL/GenBank/DDBJ whole genome shotgun (WGS) entry which is preliminary data.</text>
</comment>
<dbReference type="EMBL" id="JACMSC010000007">
    <property type="protein sequence ID" value="KAG6514382.1"/>
    <property type="molecule type" value="Genomic_DNA"/>
</dbReference>
<feature type="region of interest" description="Disordered" evidence="11">
    <location>
        <begin position="565"/>
        <end position="585"/>
    </location>
</feature>
<keyword evidence="14" id="KW-1185">Reference proteome</keyword>
<dbReference type="SUPFAM" id="SSF56112">
    <property type="entry name" value="Protein kinase-like (PK-like)"/>
    <property type="match status" value="1"/>
</dbReference>
<keyword evidence="6" id="KW-0418">Kinase</keyword>
<dbReference type="FunFam" id="1.10.510.10:FF:000294">
    <property type="entry name" value="Serine/threonine-protein kinase OXI1"/>
    <property type="match status" value="1"/>
</dbReference>
<feature type="domain" description="Protein kinase" evidence="12">
    <location>
        <begin position="400"/>
        <end position="739"/>
    </location>
</feature>
<dbReference type="PROSITE" id="PS00107">
    <property type="entry name" value="PROTEIN_KINASE_ATP"/>
    <property type="match status" value="1"/>
</dbReference>
<gene>
    <name evidence="13" type="ORF">ZIOFF_024735</name>
</gene>
<accession>A0A8J5LGE7</accession>
<evidence type="ECO:0000259" key="12">
    <source>
        <dbReference type="PROSITE" id="PS50011"/>
    </source>
</evidence>
<comment type="similarity">
    <text evidence="1">Belongs to the protein kinase superfamily. AGC Ser/Thr protein kinase family.</text>
</comment>
<feature type="region of interest" description="Disordered" evidence="11">
    <location>
        <begin position="604"/>
        <end position="638"/>
    </location>
</feature>
<evidence type="ECO:0000256" key="7">
    <source>
        <dbReference type="ARBA" id="ARBA00022840"/>
    </source>
</evidence>
<dbReference type="SMART" id="SM00220">
    <property type="entry name" value="S_TKc"/>
    <property type="match status" value="1"/>
</dbReference>
<evidence type="ECO:0000256" key="11">
    <source>
        <dbReference type="SAM" id="MobiDB-lite"/>
    </source>
</evidence>
<dbReference type="Gene3D" id="3.30.750.44">
    <property type="match status" value="1"/>
</dbReference>
<reference evidence="13 14" key="1">
    <citation type="submission" date="2020-08" db="EMBL/GenBank/DDBJ databases">
        <title>Plant Genome Project.</title>
        <authorList>
            <person name="Zhang R.-G."/>
        </authorList>
    </citation>
    <scope>NUCLEOTIDE SEQUENCE [LARGE SCALE GENOMIC DNA]</scope>
    <source>
        <tissue evidence="13">Rhizome</tissue>
    </source>
</reference>
<dbReference type="Pfam" id="PF00069">
    <property type="entry name" value="Pkinase"/>
    <property type="match status" value="2"/>
</dbReference>
<dbReference type="PROSITE" id="PS50011">
    <property type="entry name" value="PROTEIN_KINASE_DOM"/>
    <property type="match status" value="1"/>
</dbReference>
<dbReference type="EC" id="2.7.11.1" evidence="2"/>
<evidence type="ECO:0000256" key="1">
    <source>
        <dbReference type="ARBA" id="ARBA00009903"/>
    </source>
</evidence>
<evidence type="ECO:0000256" key="4">
    <source>
        <dbReference type="ARBA" id="ARBA00022679"/>
    </source>
</evidence>
<proteinExistence type="inferred from homology"/>
<dbReference type="Gene3D" id="1.10.510.10">
    <property type="entry name" value="Transferase(Phosphotransferase) domain 1"/>
    <property type="match status" value="1"/>
</dbReference>
<feature type="compositionally biased region" description="Basic and acidic residues" evidence="11">
    <location>
        <begin position="626"/>
        <end position="638"/>
    </location>
</feature>
<dbReference type="Proteomes" id="UP000734854">
    <property type="component" value="Unassembled WGS sequence"/>
</dbReference>
<evidence type="ECO:0000256" key="3">
    <source>
        <dbReference type="ARBA" id="ARBA00022527"/>
    </source>
</evidence>
<keyword evidence="4" id="KW-0808">Transferase</keyword>
<evidence type="ECO:0000256" key="6">
    <source>
        <dbReference type="ARBA" id="ARBA00022777"/>
    </source>
</evidence>
<dbReference type="FunFam" id="1.10.510.10:FF:000312">
    <property type="entry name" value="Serine/threonine-protein kinase OXI1"/>
    <property type="match status" value="1"/>
</dbReference>
<feature type="compositionally biased region" description="Low complexity" evidence="11">
    <location>
        <begin position="609"/>
        <end position="625"/>
    </location>
</feature>
<evidence type="ECO:0000256" key="8">
    <source>
        <dbReference type="ARBA" id="ARBA00047899"/>
    </source>
</evidence>
<evidence type="ECO:0000256" key="10">
    <source>
        <dbReference type="PROSITE-ProRule" id="PRU10141"/>
    </source>
</evidence>
<dbReference type="GO" id="GO:0004674">
    <property type="term" value="F:protein serine/threonine kinase activity"/>
    <property type="evidence" value="ECO:0007669"/>
    <property type="project" value="UniProtKB-KW"/>
</dbReference>
<dbReference type="PANTHER" id="PTHR45637">
    <property type="entry name" value="FLIPPASE KINASE 1-RELATED"/>
    <property type="match status" value="1"/>
</dbReference>
<name>A0A8J5LGE7_ZINOF</name>
<dbReference type="AlphaFoldDB" id="A0A8J5LGE7"/>
<evidence type="ECO:0000256" key="2">
    <source>
        <dbReference type="ARBA" id="ARBA00012513"/>
    </source>
</evidence>
<keyword evidence="3" id="KW-0723">Serine/threonine-protein kinase</keyword>
<organism evidence="13 14">
    <name type="scientific">Zingiber officinale</name>
    <name type="common">Ginger</name>
    <name type="synonym">Amomum zingiber</name>
    <dbReference type="NCBI Taxonomy" id="94328"/>
    <lineage>
        <taxon>Eukaryota</taxon>
        <taxon>Viridiplantae</taxon>
        <taxon>Streptophyta</taxon>
        <taxon>Embryophyta</taxon>
        <taxon>Tracheophyta</taxon>
        <taxon>Spermatophyta</taxon>
        <taxon>Magnoliopsida</taxon>
        <taxon>Liliopsida</taxon>
        <taxon>Zingiberales</taxon>
        <taxon>Zingiberaceae</taxon>
        <taxon>Zingiber</taxon>
    </lineage>
</organism>
<feature type="binding site" evidence="10">
    <location>
        <position position="432"/>
    </location>
    <ligand>
        <name>ATP</name>
        <dbReference type="ChEBI" id="CHEBI:30616"/>
    </ligand>
</feature>